<dbReference type="Pfam" id="PF01850">
    <property type="entry name" value="PIN"/>
    <property type="match status" value="1"/>
</dbReference>
<dbReference type="InterPro" id="IPR029060">
    <property type="entry name" value="PIN-like_dom_sf"/>
</dbReference>
<keyword evidence="10" id="KW-1185">Reference proteome</keyword>
<feature type="binding site" evidence="7">
    <location>
        <position position="5"/>
    </location>
    <ligand>
        <name>Mg(2+)</name>
        <dbReference type="ChEBI" id="CHEBI:18420"/>
    </ligand>
</feature>
<evidence type="ECO:0000256" key="3">
    <source>
        <dbReference type="ARBA" id="ARBA00022722"/>
    </source>
</evidence>
<feature type="domain" description="PIN" evidence="8">
    <location>
        <begin position="3"/>
        <end position="133"/>
    </location>
</feature>
<dbReference type="InterPro" id="IPR002716">
    <property type="entry name" value="PIN_dom"/>
</dbReference>
<keyword evidence="7" id="KW-0800">Toxin</keyword>
<dbReference type="RefSeq" id="WP_071025750.1">
    <property type="nucleotide sequence ID" value="NZ_MLQM01000049.1"/>
</dbReference>
<dbReference type="GO" id="GO:0004540">
    <property type="term" value="F:RNA nuclease activity"/>
    <property type="evidence" value="ECO:0007669"/>
    <property type="project" value="InterPro"/>
</dbReference>
<evidence type="ECO:0000256" key="7">
    <source>
        <dbReference type="HAMAP-Rule" id="MF_00265"/>
    </source>
</evidence>
<comment type="caution">
    <text evidence="9">The sequence shown here is derived from an EMBL/GenBank/DDBJ whole genome shotgun (WGS) entry which is preliminary data.</text>
</comment>
<evidence type="ECO:0000256" key="5">
    <source>
        <dbReference type="ARBA" id="ARBA00022801"/>
    </source>
</evidence>
<gene>
    <name evidence="7" type="primary">vapC</name>
    <name evidence="9" type="ORF">BKN37_11450</name>
</gene>
<dbReference type="SUPFAM" id="SSF88723">
    <property type="entry name" value="PIN domain-like"/>
    <property type="match status" value="1"/>
</dbReference>
<keyword evidence="5 7" id="KW-0378">Hydrolase</keyword>
<dbReference type="Proteomes" id="UP000179734">
    <property type="component" value="Unassembled WGS sequence"/>
</dbReference>
<evidence type="ECO:0000256" key="2">
    <source>
        <dbReference type="ARBA" id="ARBA00022649"/>
    </source>
</evidence>
<evidence type="ECO:0000256" key="1">
    <source>
        <dbReference type="ARBA" id="ARBA00001946"/>
    </source>
</evidence>
<dbReference type="GO" id="GO:0045926">
    <property type="term" value="P:negative regulation of growth"/>
    <property type="evidence" value="ECO:0007669"/>
    <property type="project" value="UniProtKB-ARBA"/>
</dbReference>
<evidence type="ECO:0000256" key="6">
    <source>
        <dbReference type="ARBA" id="ARBA00022842"/>
    </source>
</evidence>
<dbReference type="EC" id="3.1.-.-" evidence="7"/>
<comment type="cofactor">
    <cofactor evidence="1 7">
        <name>Mg(2+)</name>
        <dbReference type="ChEBI" id="CHEBI:18420"/>
    </cofactor>
</comment>
<feature type="binding site" evidence="7">
    <location>
        <position position="108"/>
    </location>
    <ligand>
        <name>Mg(2+)</name>
        <dbReference type="ChEBI" id="CHEBI:18420"/>
    </ligand>
</feature>
<keyword evidence="3 7" id="KW-0540">Nuclease</keyword>
<sequence length="150" mass="16180">MRIVDANVLLYAVNTAAEHHNASRRWLDGALSGADRVGFAWVPLLAFTRLSTKEGLFPDPLRPAEAAERLADWLAAPSAVLVNPTARHVEVFTTMLGRAGSGGNLVNDAHLAALAVEHRAGIVSYDGDFDRFGVGWDRPGELLGRQGRPE</sequence>
<keyword evidence="2 7" id="KW-1277">Toxin-antitoxin system</keyword>
<accession>A0A1S1NEU1</accession>
<reference evidence="9 10" key="1">
    <citation type="submission" date="2016-10" db="EMBL/GenBank/DDBJ databases">
        <title>Genome sequence of Mycobacterium talmonii.</title>
        <authorList>
            <person name="Greninger A.L."/>
            <person name="Elliott B."/>
            <person name="Vasireddy S."/>
            <person name="Vasireddy R."/>
        </authorList>
    </citation>
    <scope>NUCLEOTIDE SEQUENCE [LARGE SCALE GENOMIC DNA]</scope>
    <source>
        <strain evidence="10">NE-TNMC-100812</strain>
    </source>
</reference>
<protein>
    <recommendedName>
        <fullName evidence="7">Ribonuclease VapC</fullName>
        <shortName evidence="7">RNase VapC</shortName>
        <ecNumber evidence="7">3.1.-.-</ecNumber>
    </recommendedName>
    <alternativeName>
        <fullName evidence="7">Toxin VapC</fullName>
    </alternativeName>
</protein>
<dbReference type="Gene3D" id="3.40.50.1010">
    <property type="entry name" value="5'-nuclease"/>
    <property type="match status" value="1"/>
</dbReference>
<dbReference type="HAMAP" id="MF_00265">
    <property type="entry name" value="VapC_Nob1"/>
    <property type="match status" value="1"/>
</dbReference>
<dbReference type="GO" id="GO:0090729">
    <property type="term" value="F:toxin activity"/>
    <property type="evidence" value="ECO:0007669"/>
    <property type="project" value="UniProtKB-KW"/>
</dbReference>
<keyword evidence="4 7" id="KW-0479">Metal-binding</keyword>
<comment type="function">
    <text evidence="7">Toxic component of a toxin-antitoxin (TA) system. An RNase.</text>
</comment>
<dbReference type="CDD" id="cd18678">
    <property type="entry name" value="PIN_MtVapC25_VapC33-like"/>
    <property type="match status" value="1"/>
</dbReference>
<dbReference type="InterPro" id="IPR006226">
    <property type="entry name" value="Mtu_PIN"/>
</dbReference>
<dbReference type="AlphaFoldDB" id="A0A1S1NEU1"/>
<evidence type="ECO:0000259" key="8">
    <source>
        <dbReference type="Pfam" id="PF01850"/>
    </source>
</evidence>
<evidence type="ECO:0000256" key="4">
    <source>
        <dbReference type="ARBA" id="ARBA00022723"/>
    </source>
</evidence>
<dbReference type="GO" id="GO:0000287">
    <property type="term" value="F:magnesium ion binding"/>
    <property type="evidence" value="ECO:0007669"/>
    <property type="project" value="UniProtKB-UniRule"/>
</dbReference>
<keyword evidence="6 7" id="KW-0460">Magnesium</keyword>
<comment type="similarity">
    <text evidence="7">Belongs to the PINc/VapC protein family.</text>
</comment>
<organism evidence="9 10">
    <name type="scientific">Mycobacterium talmoniae</name>
    <dbReference type="NCBI Taxonomy" id="1858794"/>
    <lineage>
        <taxon>Bacteria</taxon>
        <taxon>Bacillati</taxon>
        <taxon>Actinomycetota</taxon>
        <taxon>Actinomycetes</taxon>
        <taxon>Mycobacteriales</taxon>
        <taxon>Mycobacteriaceae</taxon>
        <taxon>Mycobacterium</taxon>
    </lineage>
</organism>
<dbReference type="NCBIfam" id="TIGR00028">
    <property type="entry name" value="Mtu_PIN_fam"/>
    <property type="match status" value="1"/>
</dbReference>
<proteinExistence type="inferred from homology"/>
<evidence type="ECO:0000313" key="9">
    <source>
        <dbReference type="EMBL" id="OHV04154.1"/>
    </source>
</evidence>
<name>A0A1S1NEU1_9MYCO</name>
<dbReference type="GO" id="GO:0016788">
    <property type="term" value="F:hydrolase activity, acting on ester bonds"/>
    <property type="evidence" value="ECO:0007669"/>
    <property type="project" value="InterPro"/>
</dbReference>
<dbReference type="InterPro" id="IPR022907">
    <property type="entry name" value="VapC_family"/>
</dbReference>
<evidence type="ECO:0000313" key="10">
    <source>
        <dbReference type="Proteomes" id="UP000179734"/>
    </source>
</evidence>
<dbReference type="EMBL" id="MLQM01000049">
    <property type="protein sequence ID" value="OHV04154.1"/>
    <property type="molecule type" value="Genomic_DNA"/>
</dbReference>